<dbReference type="PROSITE" id="PS50106">
    <property type="entry name" value="PDZ"/>
    <property type="match status" value="1"/>
</dbReference>
<dbReference type="GeneID" id="115743838"/>
<keyword evidence="5" id="KW-1185">Reference proteome</keyword>
<dbReference type="PANTHER" id="PTHR22939:SF125">
    <property type="entry name" value="PROTEASE DO-LIKE 14-RELATED"/>
    <property type="match status" value="1"/>
</dbReference>
<evidence type="ECO:0000256" key="1">
    <source>
        <dbReference type="ARBA" id="ARBA00010541"/>
    </source>
</evidence>
<evidence type="ECO:0000259" key="4">
    <source>
        <dbReference type="PROSITE" id="PS50106"/>
    </source>
</evidence>
<dbReference type="InterPro" id="IPR009003">
    <property type="entry name" value="Peptidase_S1_PA"/>
</dbReference>
<reference evidence="5" key="1">
    <citation type="submission" date="2025-05" db="UniProtKB">
        <authorList>
            <consortium name="RefSeq"/>
        </authorList>
    </citation>
    <scope>NUCLEOTIDE SEQUENCE [LARGE SCALE GENOMIC DNA]</scope>
</reference>
<dbReference type="PANTHER" id="PTHR22939">
    <property type="entry name" value="SERINE PROTEASE FAMILY S1C HTRA-RELATED"/>
    <property type="match status" value="1"/>
</dbReference>
<keyword evidence="3" id="KW-0378">Hydrolase</keyword>
<gene>
    <name evidence="6" type="primary">LOC115743838</name>
</gene>
<evidence type="ECO:0000256" key="3">
    <source>
        <dbReference type="ARBA" id="ARBA00022801"/>
    </source>
</evidence>
<dbReference type="Pfam" id="PF17820">
    <property type="entry name" value="PDZ_6"/>
    <property type="match status" value="1"/>
</dbReference>
<dbReference type="Proteomes" id="UP000827889">
    <property type="component" value="Chromosome 1"/>
</dbReference>
<dbReference type="SUPFAM" id="SSF50494">
    <property type="entry name" value="Trypsin-like serine proteases"/>
    <property type="match status" value="1"/>
</dbReference>
<feature type="domain" description="PDZ" evidence="4">
    <location>
        <begin position="361"/>
        <end position="395"/>
    </location>
</feature>
<dbReference type="Gene3D" id="2.30.42.10">
    <property type="match status" value="1"/>
</dbReference>
<dbReference type="PRINTS" id="PR00834">
    <property type="entry name" value="PROTEASES2C"/>
</dbReference>
<dbReference type="SMART" id="SM00228">
    <property type="entry name" value="PDZ"/>
    <property type="match status" value="1"/>
</dbReference>
<evidence type="ECO:0000256" key="2">
    <source>
        <dbReference type="ARBA" id="ARBA00022670"/>
    </source>
</evidence>
<organism evidence="5 6">
    <name type="scientific">Rhodamnia argentea</name>
    <dbReference type="NCBI Taxonomy" id="178133"/>
    <lineage>
        <taxon>Eukaryota</taxon>
        <taxon>Viridiplantae</taxon>
        <taxon>Streptophyta</taxon>
        <taxon>Embryophyta</taxon>
        <taxon>Tracheophyta</taxon>
        <taxon>Spermatophyta</taxon>
        <taxon>Magnoliopsida</taxon>
        <taxon>eudicotyledons</taxon>
        <taxon>Gunneridae</taxon>
        <taxon>Pentapetalae</taxon>
        <taxon>rosids</taxon>
        <taxon>malvids</taxon>
        <taxon>Myrtales</taxon>
        <taxon>Myrtaceae</taxon>
        <taxon>Myrtoideae</taxon>
        <taxon>Myrteae</taxon>
        <taxon>Australasian group</taxon>
        <taxon>Rhodamnia</taxon>
    </lineage>
</organism>
<reference evidence="6" key="2">
    <citation type="submission" date="2025-08" db="UniProtKB">
        <authorList>
            <consortium name="RefSeq"/>
        </authorList>
    </citation>
    <scope>IDENTIFICATION</scope>
    <source>
        <tissue evidence="6">Leaf</tissue>
    </source>
</reference>
<evidence type="ECO:0000313" key="5">
    <source>
        <dbReference type="Proteomes" id="UP000827889"/>
    </source>
</evidence>
<dbReference type="InterPro" id="IPR041489">
    <property type="entry name" value="PDZ_6"/>
</dbReference>
<dbReference type="SUPFAM" id="SSF50156">
    <property type="entry name" value="PDZ domain-like"/>
    <property type="match status" value="1"/>
</dbReference>
<dbReference type="InterPro" id="IPR036034">
    <property type="entry name" value="PDZ_sf"/>
</dbReference>
<comment type="similarity">
    <text evidence="1">Belongs to the peptidase S1C family.</text>
</comment>
<sequence length="439" mass="46999">MWDRSMETSTESGVSLSLDLCSGASYRQMAGIAVAGSVLFQANAGKSRPSVSIPVQLHKEFMPALPAFISLNQRRHEVLPSKSLQTSLIRCFDTNKGASAKSEANAKPNNRYFDRDTIADAAARIAPAVANVYSQQGRVLAGEIGSGTVIHEDGYILTCAHVVFNTKNAIYSADGEVSVCLQDVEKSIVGRVVDAYVDLDIAVIKIDSPSSPLPTAKVGSSSKLRPGDWAIAMGSPLSLQHTVTLGIISCVHRTKNESGLPGMPMEYLQTDCAINPGNSGGPLCNVDGEVVGVNLGTVNVEKASGVSFAVPVDFISAIIKPFQNCRRPVRPDFGWVMQNVSEENFKALKKYYPQFPNAREGVFVQKVIKGSPADRAGIQTGDVVVELNGKPVRNIKEMMDAMGERSGAPVQVLVERARDGMDASVPLTITFQEKGVARS</sequence>
<accession>A0ABM3H7E1</accession>
<dbReference type="Gene3D" id="2.40.10.120">
    <property type="match status" value="1"/>
</dbReference>
<dbReference type="InterPro" id="IPR001478">
    <property type="entry name" value="PDZ"/>
</dbReference>
<dbReference type="Pfam" id="PF13365">
    <property type="entry name" value="Trypsin_2"/>
    <property type="match status" value="1"/>
</dbReference>
<keyword evidence="2" id="KW-0645">Protease</keyword>
<proteinExistence type="inferred from homology"/>
<dbReference type="RefSeq" id="XP_048132523.1">
    <property type="nucleotide sequence ID" value="XM_048276566.1"/>
</dbReference>
<dbReference type="InterPro" id="IPR001940">
    <property type="entry name" value="Peptidase_S1C"/>
</dbReference>
<name>A0ABM3H7E1_9MYRT</name>
<evidence type="ECO:0000313" key="6">
    <source>
        <dbReference type="RefSeq" id="XP_048132523.1"/>
    </source>
</evidence>
<protein>
    <submittedName>
        <fullName evidence="6">Protease Do-like 14 isoform X3</fullName>
    </submittedName>
</protein>